<evidence type="ECO:0000256" key="2">
    <source>
        <dbReference type="SAM" id="MobiDB-lite"/>
    </source>
</evidence>
<feature type="compositionally biased region" description="Polar residues" evidence="2">
    <location>
        <begin position="339"/>
        <end position="349"/>
    </location>
</feature>
<feature type="region of interest" description="Disordered" evidence="2">
    <location>
        <begin position="459"/>
        <end position="496"/>
    </location>
</feature>
<feature type="region of interest" description="Disordered" evidence="2">
    <location>
        <begin position="130"/>
        <end position="149"/>
    </location>
</feature>
<dbReference type="Proteomes" id="UP001279410">
    <property type="component" value="Unassembled WGS sequence"/>
</dbReference>
<organism evidence="3 4">
    <name type="scientific">Lates japonicus</name>
    <name type="common">Japanese lates</name>
    <dbReference type="NCBI Taxonomy" id="270547"/>
    <lineage>
        <taxon>Eukaryota</taxon>
        <taxon>Metazoa</taxon>
        <taxon>Chordata</taxon>
        <taxon>Craniata</taxon>
        <taxon>Vertebrata</taxon>
        <taxon>Euteleostomi</taxon>
        <taxon>Actinopterygii</taxon>
        <taxon>Neopterygii</taxon>
        <taxon>Teleostei</taxon>
        <taxon>Neoteleostei</taxon>
        <taxon>Acanthomorphata</taxon>
        <taxon>Carangaria</taxon>
        <taxon>Carangaria incertae sedis</taxon>
        <taxon>Centropomidae</taxon>
        <taxon>Lates</taxon>
    </lineage>
</organism>
<name>A0AAD3NH32_LATJO</name>
<feature type="compositionally biased region" description="Polar residues" evidence="2">
    <location>
        <begin position="545"/>
        <end position="560"/>
    </location>
</feature>
<sequence length="638" mass="68641">MSNAGVASTHLGAHLQVTLSFTTQSAGSWAKLRAGEDDALRFLSQEEQECIQFFEDTIVSLEESLNEDDRRAGQAKPAASSQGSVEGVGGPPTSSPNPGVTVSSILARPLSPKDQDIIDLVRPEPDLVQTKEPIFSPNSPDFQTMMPTPESHFEIKPRRESMDNLPSEYNPPLPSGSYGPTDSHSSYHPPGCIPTPVLIAQKIAENQAGGTSNLLPSLLRRRSFESENSPSHSADLPVKQGPPTSAKPTRFPANISVILGSKENQNQSLANVNIQERRAQMLANLTGTSHPLLPEDPEQEQKTRNIPTRSISFRDPTPDKSRMEALSKLGLNRSRAMSGGTSLLPNSTPLDPLTGAETSAKPLEASVLPTTETSTKLTEAHVMTPPPSQIHIDRKNEILRTNSLRSQEARNPQPSPSPLAVVQRSYSPPPLENKASLPPPLEVTSLEFNSYGGKSIVVNPSVSSRNEPATSPTSHEPKILPPALANPSEFNSYGGKSKIMTPAPVAMTRNDLPDILSSHIDKSQRLPAKSEPQPTGLNSYGGKSRTINPSSGLNRTSESPARSFKAPAPAPAPRPPRHSYHGFGAPNKAAQRALSPDHKRKTGSMFRPQGITVQFSGRGATDESRREALKKLGLLKDS</sequence>
<accession>A0AAD3NH32</accession>
<dbReference type="EMBL" id="BRZM01000708">
    <property type="protein sequence ID" value="GLD71722.1"/>
    <property type="molecule type" value="Genomic_DNA"/>
</dbReference>
<feature type="region of interest" description="Disordered" evidence="2">
    <location>
        <begin position="405"/>
        <end position="438"/>
    </location>
</feature>
<feature type="compositionally biased region" description="Polar residues" evidence="2">
    <location>
        <begin position="136"/>
        <end position="146"/>
    </location>
</feature>
<dbReference type="PANTHER" id="PTHR16095:SF9">
    <property type="entry name" value="PROLINE AND SERINE-RICH PROTEIN 2"/>
    <property type="match status" value="1"/>
</dbReference>
<keyword evidence="1" id="KW-0597">Phosphoprotein</keyword>
<evidence type="ECO:0000256" key="1">
    <source>
        <dbReference type="ARBA" id="ARBA00022553"/>
    </source>
</evidence>
<proteinExistence type="predicted"/>
<reference evidence="3" key="1">
    <citation type="submission" date="2022-08" db="EMBL/GenBank/DDBJ databases">
        <title>Genome sequencing of akame (Lates japonicus).</title>
        <authorList>
            <person name="Hashiguchi Y."/>
            <person name="Takahashi H."/>
        </authorList>
    </citation>
    <scope>NUCLEOTIDE SEQUENCE</scope>
    <source>
        <strain evidence="3">Kochi</strain>
    </source>
</reference>
<feature type="region of interest" description="Disordered" evidence="2">
    <location>
        <begin position="521"/>
        <end position="624"/>
    </location>
</feature>
<feature type="region of interest" description="Disordered" evidence="2">
    <location>
        <begin position="334"/>
        <end position="362"/>
    </location>
</feature>
<feature type="region of interest" description="Disordered" evidence="2">
    <location>
        <begin position="223"/>
        <end position="250"/>
    </location>
</feature>
<feature type="compositionally biased region" description="Polar residues" evidence="2">
    <location>
        <begin position="459"/>
        <end position="474"/>
    </location>
</feature>
<feature type="region of interest" description="Disordered" evidence="2">
    <location>
        <begin position="162"/>
        <end position="190"/>
    </location>
</feature>
<dbReference type="Pfam" id="PF15385">
    <property type="entry name" value="SARG"/>
    <property type="match status" value="1"/>
</dbReference>
<dbReference type="AlphaFoldDB" id="A0AAD3NH32"/>
<feature type="compositionally biased region" description="Pro residues" evidence="2">
    <location>
        <begin position="427"/>
        <end position="438"/>
    </location>
</feature>
<evidence type="ECO:0000313" key="4">
    <source>
        <dbReference type="Proteomes" id="UP001279410"/>
    </source>
</evidence>
<keyword evidence="4" id="KW-1185">Reference proteome</keyword>
<gene>
    <name evidence="3" type="ORF">AKAME5_002304400</name>
</gene>
<comment type="caution">
    <text evidence="3">The sequence shown here is derived from an EMBL/GenBank/DDBJ whole genome shotgun (WGS) entry which is preliminary data.</text>
</comment>
<dbReference type="PANTHER" id="PTHR16095">
    <property type="entry name" value="TRANSMEMBRANE PROTEIN 143 FAMILY MEMBER"/>
    <property type="match status" value="1"/>
</dbReference>
<evidence type="ECO:0000313" key="3">
    <source>
        <dbReference type="EMBL" id="GLD71722.1"/>
    </source>
</evidence>
<protein>
    <submittedName>
        <fullName evidence="3">Proline and serine-rich protein 2-like protein</fullName>
    </submittedName>
</protein>
<feature type="region of interest" description="Disordered" evidence="2">
    <location>
        <begin position="65"/>
        <end position="104"/>
    </location>
</feature>